<comment type="subcellular location">
    <subcellularLocation>
        <location evidence="1">Cell membrane</location>
        <topology evidence="1">Multi-pass membrane protein</topology>
    </subcellularLocation>
</comment>
<dbReference type="STRING" id="36849.OXPF_01900"/>
<evidence type="ECO:0000313" key="9">
    <source>
        <dbReference type="EMBL" id="KPU46080.1"/>
    </source>
</evidence>
<keyword evidence="2" id="KW-1003">Cell membrane</keyword>
<name>A0A0N8NTX9_9CLOT</name>
<keyword evidence="4 7" id="KW-1133">Transmembrane helix</keyword>
<feature type="transmembrane region" description="Helical" evidence="7">
    <location>
        <begin position="532"/>
        <end position="560"/>
    </location>
</feature>
<feature type="domain" description="ABC3 transporter permease C-terminal" evidence="8">
    <location>
        <begin position="487"/>
        <end position="599"/>
    </location>
</feature>
<keyword evidence="6" id="KW-0175">Coiled coil</keyword>
<evidence type="ECO:0000256" key="2">
    <source>
        <dbReference type="ARBA" id="ARBA00022475"/>
    </source>
</evidence>
<dbReference type="InterPro" id="IPR038766">
    <property type="entry name" value="Membrane_comp_ABC_pdt"/>
</dbReference>
<dbReference type="EMBL" id="LKET01000014">
    <property type="protein sequence ID" value="KPU46080.1"/>
    <property type="molecule type" value="Genomic_DNA"/>
</dbReference>
<reference evidence="9 10" key="1">
    <citation type="submission" date="2015-09" db="EMBL/GenBank/DDBJ databases">
        <title>Genome sequence of Oxobacter pfennigii DSM 3222.</title>
        <authorList>
            <person name="Poehlein A."/>
            <person name="Bengelsdorf F.R."/>
            <person name="Schiel-Bengelsdorf B."/>
            <person name="Duerre P."/>
            <person name="Daniel R."/>
        </authorList>
    </citation>
    <scope>NUCLEOTIDE SEQUENCE [LARGE SCALE GENOMIC DNA]</scope>
    <source>
        <strain evidence="9 10">DSM 3222</strain>
    </source>
</reference>
<dbReference type="AlphaFoldDB" id="A0A0N8NTX9"/>
<evidence type="ECO:0000256" key="5">
    <source>
        <dbReference type="ARBA" id="ARBA00023136"/>
    </source>
</evidence>
<feature type="transmembrane region" description="Helical" evidence="7">
    <location>
        <begin position="939"/>
        <end position="960"/>
    </location>
</feature>
<dbReference type="PANTHER" id="PTHR30287:SF1">
    <property type="entry name" value="INNER MEMBRANE PROTEIN"/>
    <property type="match status" value="1"/>
</dbReference>
<evidence type="ECO:0000259" key="8">
    <source>
        <dbReference type="Pfam" id="PF02687"/>
    </source>
</evidence>
<feature type="transmembrane region" description="Helical" evidence="7">
    <location>
        <begin position="885"/>
        <end position="905"/>
    </location>
</feature>
<evidence type="ECO:0000256" key="1">
    <source>
        <dbReference type="ARBA" id="ARBA00004651"/>
    </source>
</evidence>
<keyword evidence="10" id="KW-1185">Reference proteome</keyword>
<feature type="transmembrane region" description="Helical" evidence="7">
    <location>
        <begin position="653"/>
        <end position="673"/>
    </location>
</feature>
<dbReference type="GO" id="GO:0005886">
    <property type="term" value="C:plasma membrane"/>
    <property type="evidence" value="ECO:0007669"/>
    <property type="project" value="UniProtKB-SubCell"/>
</dbReference>
<dbReference type="InterPro" id="IPR003838">
    <property type="entry name" value="ABC3_permease_C"/>
</dbReference>
<dbReference type="Pfam" id="PF02687">
    <property type="entry name" value="FtsX"/>
    <property type="match status" value="2"/>
</dbReference>
<protein>
    <submittedName>
        <fullName evidence="9">FtsX-like permease family protein</fullName>
    </submittedName>
</protein>
<comment type="caution">
    <text evidence="9">The sequence shown here is derived from an EMBL/GenBank/DDBJ whole genome shotgun (WGS) entry which is preliminary data.</text>
</comment>
<feature type="transmembrane region" description="Helical" evidence="7">
    <location>
        <begin position="20"/>
        <end position="40"/>
    </location>
</feature>
<keyword evidence="3 7" id="KW-0812">Transmembrane</keyword>
<evidence type="ECO:0000256" key="3">
    <source>
        <dbReference type="ARBA" id="ARBA00022692"/>
    </source>
</evidence>
<feature type="transmembrane region" description="Helical" evidence="7">
    <location>
        <begin position="580"/>
        <end position="600"/>
    </location>
</feature>
<sequence>MVAMKNALLKDTLREIQKTFSRFLSIFAIVALGVSFFAGIKAACPDMKITADTYFDEYRLMDIRLVSTIGFNDEDVKAVKSTSGVEGVFPTYSMDAIVSIQKKDVVFKVLSLPMNKLYNPDESYINRVRLISGRFPQKENECVIESENISPNLNIGSKIKLESGTDWNISQSLKVSEYTITGIVESPYYISFERGTSSIGNGKVHCFILVPQNNFRLPLYTDVFVTVKGARDAQSYDDIYETIVDPVKEALEDVGEDRVKKRNDEILYYAYKELNNQKWQLDMTQRKQNKEINTADLALLESKLQIISANMSLSSGEDEFYNTMRAAEDSINDGFRKLEENERELNKNLQSINSAMKRASETELQQYKAMESQLNAAKASLEVSRQRLESEKRGLEAYKKSILDDFISNRTMIDNSIEDIIRGNLDIKAGKKLSDIKFHQANQQIKTAEEELEEMEEPEWYVLDRDTNPGFAEYGSAADRMDAIAAVFPVFFFLIAALVCLTTMTRMIDEQRTYIGTLKALGYNKLSIASKYLLYAAVASIGGSILGLLVGFNLFPTIIFNAYGAMYSLPPIITEFNVEYAALSMAAAVLTTTLAAFFSCNKELLMTPALLMRPKAPKAGKRILLERITFIWSRFNFTHKITARNMFRYKKRFFMTVIGISGCTALLVTGYGLRDSILSISQKQYGEIYHYDLSVNLKESYKTDETPEILTDIAKDNRITDYILLNEQNVDAGTELTEKAASLIVSKNTTKLQDFITFRVRTTGEKLELDDKGVIITEKLAKLLNVAVGDTIYLTDEDDNKVYVKITGITEHFVFHYIYMTPELYNSLFEDEIEFNQVKAVIADGSKEFENTLSTDLIKDSEVSSITLSSNTMATLSDIVESLDFIIIVLIASAGALAFVVLYNLTNINITERLREIATIKVLGFYDNEVSAYVYRENAILTVIGIFAGLVLGIFLHKFIILTAEIESLMFGREIKIPSYIYSAILTAVFAALVNTVMYFKLKKITMVESLKSVD</sequence>
<proteinExistence type="predicted"/>
<dbReference type="Proteomes" id="UP000050326">
    <property type="component" value="Unassembled WGS sequence"/>
</dbReference>
<evidence type="ECO:0000256" key="4">
    <source>
        <dbReference type="ARBA" id="ARBA00022989"/>
    </source>
</evidence>
<gene>
    <name evidence="9" type="ORF">OXPF_01900</name>
</gene>
<organism evidence="9 10">
    <name type="scientific">Oxobacter pfennigii</name>
    <dbReference type="NCBI Taxonomy" id="36849"/>
    <lineage>
        <taxon>Bacteria</taxon>
        <taxon>Bacillati</taxon>
        <taxon>Bacillota</taxon>
        <taxon>Clostridia</taxon>
        <taxon>Eubacteriales</taxon>
        <taxon>Clostridiaceae</taxon>
        <taxon>Oxobacter</taxon>
    </lineage>
</organism>
<evidence type="ECO:0000313" key="10">
    <source>
        <dbReference type="Proteomes" id="UP000050326"/>
    </source>
</evidence>
<dbReference type="PATRIC" id="fig|36849.3.peg.211"/>
<keyword evidence="5 7" id="KW-0472">Membrane</keyword>
<feature type="transmembrane region" description="Helical" evidence="7">
    <location>
        <begin position="980"/>
        <end position="1000"/>
    </location>
</feature>
<feature type="transmembrane region" description="Helical" evidence="7">
    <location>
        <begin position="483"/>
        <end position="504"/>
    </location>
</feature>
<accession>A0A0N8NTX9</accession>
<evidence type="ECO:0000256" key="6">
    <source>
        <dbReference type="SAM" id="Coils"/>
    </source>
</evidence>
<dbReference type="PANTHER" id="PTHR30287">
    <property type="entry name" value="MEMBRANE COMPONENT OF PREDICTED ABC SUPERFAMILY METABOLITE UPTAKE TRANSPORTER"/>
    <property type="match status" value="1"/>
</dbReference>
<feature type="coiled-coil region" evidence="6">
    <location>
        <begin position="335"/>
        <end position="391"/>
    </location>
</feature>
<feature type="domain" description="ABC3 transporter permease C-terminal" evidence="8">
    <location>
        <begin position="889"/>
        <end position="998"/>
    </location>
</feature>
<evidence type="ECO:0000256" key="7">
    <source>
        <dbReference type="SAM" id="Phobius"/>
    </source>
</evidence>